<accession>A0A6G2BJI7</accession>
<reference evidence="1 2" key="1">
    <citation type="submission" date="2019-11" db="EMBL/GenBank/DDBJ databases">
        <authorList>
            <person name="Yuan L."/>
        </authorList>
    </citation>
    <scope>NUCLEOTIDE SEQUENCE [LARGE SCALE GENOMIC DNA]</scope>
    <source>
        <strain evidence="1 2">TRM43335</strain>
    </source>
</reference>
<proteinExistence type="predicted"/>
<comment type="caution">
    <text evidence="1">The sequence shown here is derived from an EMBL/GenBank/DDBJ whole genome shotgun (WGS) entry which is preliminary data.</text>
</comment>
<sequence length="54" mass="5768">MPEFRTAMVSGRNDDWYEFDGGLTEYPTGLIAGIAKPYSLPPDLPGLAPSVPVG</sequence>
<evidence type="ECO:0000313" key="1">
    <source>
        <dbReference type="EMBL" id="MTE22447.1"/>
    </source>
</evidence>
<name>A0A6G2BJI7_9ACTN</name>
<dbReference type="OrthoDB" id="5572373at2"/>
<dbReference type="AlphaFoldDB" id="A0A6G2BJI7"/>
<gene>
    <name evidence="1" type="ORF">F0L17_25765</name>
</gene>
<keyword evidence="2" id="KW-1185">Reference proteome</keyword>
<protein>
    <submittedName>
        <fullName evidence="1">Uncharacterized protein</fullName>
    </submittedName>
</protein>
<dbReference type="RefSeq" id="WP_155072926.1">
    <property type="nucleotide sequence ID" value="NZ_WIXO01000001.1"/>
</dbReference>
<evidence type="ECO:0000313" key="2">
    <source>
        <dbReference type="Proteomes" id="UP000473014"/>
    </source>
</evidence>
<dbReference type="EMBL" id="WIXO01000001">
    <property type="protein sequence ID" value="MTE22447.1"/>
    <property type="molecule type" value="Genomic_DNA"/>
</dbReference>
<dbReference type="Proteomes" id="UP000473014">
    <property type="component" value="Unassembled WGS sequence"/>
</dbReference>
<organism evidence="1 2">
    <name type="scientific">Streptomyces taklimakanensis</name>
    <dbReference type="NCBI Taxonomy" id="2569853"/>
    <lineage>
        <taxon>Bacteria</taxon>
        <taxon>Bacillati</taxon>
        <taxon>Actinomycetota</taxon>
        <taxon>Actinomycetes</taxon>
        <taxon>Kitasatosporales</taxon>
        <taxon>Streptomycetaceae</taxon>
        <taxon>Streptomyces</taxon>
    </lineage>
</organism>